<dbReference type="InterPro" id="IPR000700">
    <property type="entry name" value="PAS-assoc_C"/>
</dbReference>
<feature type="domain" description="PAC" evidence="18">
    <location>
        <begin position="218"/>
        <end position="270"/>
    </location>
</feature>
<evidence type="ECO:0000259" key="17">
    <source>
        <dbReference type="PROSITE" id="PS50112"/>
    </source>
</evidence>
<keyword evidence="13" id="KW-0067">ATP-binding</keyword>
<feature type="domain" description="PAC" evidence="18">
    <location>
        <begin position="340"/>
        <end position="392"/>
    </location>
</feature>
<keyword evidence="8" id="KW-0288">FMN</keyword>
<evidence type="ECO:0000256" key="15">
    <source>
        <dbReference type="ARBA" id="ARBA00023026"/>
    </source>
</evidence>
<proteinExistence type="predicted"/>
<dbReference type="PROSITE" id="PS50113">
    <property type="entry name" value="PAC"/>
    <property type="match status" value="3"/>
</dbReference>
<dbReference type="Gene3D" id="3.30.450.20">
    <property type="entry name" value="PAS domain"/>
    <property type="match status" value="3"/>
</dbReference>
<dbReference type="InterPro" id="IPR000014">
    <property type="entry name" value="PAS"/>
</dbReference>
<keyword evidence="20" id="KW-1185">Reference proteome</keyword>
<dbReference type="Pfam" id="PF00989">
    <property type="entry name" value="PAS"/>
    <property type="match status" value="1"/>
</dbReference>
<evidence type="ECO:0000256" key="10">
    <source>
        <dbReference type="ARBA" id="ARBA00022737"/>
    </source>
</evidence>
<evidence type="ECO:0000256" key="9">
    <source>
        <dbReference type="ARBA" id="ARBA00022679"/>
    </source>
</evidence>
<evidence type="ECO:0000256" key="4">
    <source>
        <dbReference type="ARBA" id="ARBA00022543"/>
    </source>
</evidence>
<feature type="domain" description="PAS" evidence="17">
    <location>
        <begin position="17"/>
        <end position="61"/>
    </location>
</feature>
<name>A0ABV1YZY2_9HYPH</name>
<keyword evidence="12" id="KW-0418">Kinase</keyword>
<dbReference type="Proteomes" id="UP001433071">
    <property type="component" value="Unassembled WGS sequence"/>
</dbReference>
<dbReference type="Pfam" id="PF13426">
    <property type="entry name" value="PAS_9"/>
    <property type="match status" value="2"/>
</dbReference>
<evidence type="ECO:0000259" key="18">
    <source>
        <dbReference type="PROSITE" id="PS50113"/>
    </source>
</evidence>
<dbReference type="SUPFAM" id="SSF55785">
    <property type="entry name" value="PYP-like sensor domain (PAS domain)"/>
    <property type="match status" value="3"/>
</dbReference>
<evidence type="ECO:0000256" key="11">
    <source>
        <dbReference type="ARBA" id="ARBA00022741"/>
    </source>
</evidence>
<keyword evidence="6" id="KW-0716">Sensory transduction</keyword>
<dbReference type="NCBIfam" id="TIGR00229">
    <property type="entry name" value="sensory_box"/>
    <property type="match status" value="3"/>
</dbReference>
<evidence type="ECO:0000313" key="20">
    <source>
        <dbReference type="Proteomes" id="UP001433071"/>
    </source>
</evidence>
<dbReference type="SMART" id="SM00911">
    <property type="entry name" value="HWE_HK"/>
    <property type="match status" value="1"/>
</dbReference>
<dbReference type="InterPro" id="IPR011102">
    <property type="entry name" value="Sig_transdc_His_kinase_HWE"/>
</dbReference>
<evidence type="ECO:0000256" key="16">
    <source>
        <dbReference type="ARBA" id="ARBA00023170"/>
    </source>
</evidence>
<evidence type="ECO:0000256" key="5">
    <source>
        <dbReference type="ARBA" id="ARBA00022553"/>
    </source>
</evidence>
<protein>
    <recommendedName>
        <fullName evidence="3">Blue-light-activated histidine kinase</fullName>
        <ecNumber evidence="2">2.7.13.3</ecNumber>
    </recommendedName>
</protein>
<comment type="caution">
    <text evidence="19">The sequence shown here is derived from an EMBL/GenBank/DDBJ whole genome shotgun (WGS) entry which is preliminary data.</text>
</comment>
<feature type="domain" description="PAS" evidence="17">
    <location>
        <begin position="267"/>
        <end position="334"/>
    </location>
</feature>
<keyword evidence="10" id="KW-0677">Repeat</keyword>
<keyword evidence="4" id="KW-0600">Photoreceptor protein</keyword>
<dbReference type="EMBL" id="JAMYQB010000010">
    <property type="protein sequence ID" value="MER9405277.1"/>
    <property type="molecule type" value="Genomic_DNA"/>
</dbReference>
<gene>
    <name evidence="19" type="ORF">NKI36_14625</name>
</gene>
<dbReference type="PANTHER" id="PTHR41523">
    <property type="entry name" value="TWO-COMPONENT SYSTEM SENSOR PROTEIN"/>
    <property type="match status" value="1"/>
</dbReference>
<evidence type="ECO:0000256" key="13">
    <source>
        <dbReference type="ARBA" id="ARBA00022840"/>
    </source>
</evidence>
<dbReference type="SMART" id="SM00086">
    <property type="entry name" value="PAC"/>
    <property type="match status" value="3"/>
</dbReference>
<reference evidence="19 20" key="1">
    <citation type="journal article" date="2024" name="Proc. Natl. Acad. Sci. U.S.A.">
        <title>The evolutionary genomics of adaptation to stress in wild rhizobium bacteria.</title>
        <authorList>
            <person name="Kehlet-Delgado H."/>
            <person name="Montoya A.P."/>
            <person name="Jensen K.T."/>
            <person name="Wendlandt C.E."/>
            <person name="Dexheimer C."/>
            <person name="Roberts M."/>
            <person name="Torres Martinez L."/>
            <person name="Friesen M.L."/>
            <person name="Griffitts J.S."/>
            <person name="Porter S.S."/>
        </authorList>
    </citation>
    <scope>NUCLEOTIDE SEQUENCE [LARGE SCALE GENOMIC DNA]</scope>
    <source>
        <strain evidence="19 20">M0641</strain>
    </source>
</reference>
<dbReference type="RefSeq" id="WP_352558385.1">
    <property type="nucleotide sequence ID" value="NZ_JAMYQB010000010.1"/>
</dbReference>
<dbReference type="CDD" id="cd00130">
    <property type="entry name" value="PAS"/>
    <property type="match status" value="3"/>
</dbReference>
<keyword evidence="11" id="KW-0547">Nucleotide-binding</keyword>
<evidence type="ECO:0000256" key="1">
    <source>
        <dbReference type="ARBA" id="ARBA00000085"/>
    </source>
</evidence>
<keyword evidence="9" id="KW-0808">Transferase</keyword>
<dbReference type="Pfam" id="PF07536">
    <property type="entry name" value="HWE_HK"/>
    <property type="match status" value="1"/>
</dbReference>
<evidence type="ECO:0000256" key="12">
    <source>
        <dbReference type="ARBA" id="ARBA00022777"/>
    </source>
</evidence>
<keyword evidence="16" id="KW-0675">Receptor</keyword>
<dbReference type="PROSITE" id="PS50112">
    <property type="entry name" value="PAS"/>
    <property type="match status" value="3"/>
</dbReference>
<keyword evidence="15" id="KW-0843">Virulence</keyword>
<keyword evidence="14" id="KW-0157">Chromophore</keyword>
<feature type="domain" description="PAS" evidence="17">
    <location>
        <begin position="140"/>
        <end position="180"/>
    </location>
</feature>
<evidence type="ECO:0000256" key="6">
    <source>
        <dbReference type="ARBA" id="ARBA00022606"/>
    </source>
</evidence>
<feature type="domain" description="PAC" evidence="18">
    <location>
        <begin position="88"/>
        <end position="139"/>
    </location>
</feature>
<evidence type="ECO:0000256" key="7">
    <source>
        <dbReference type="ARBA" id="ARBA00022630"/>
    </source>
</evidence>
<evidence type="ECO:0000313" key="19">
    <source>
        <dbReference type="EMBL" id="MER9405277.1"/>
    </source>
</evidence>
<evidence type="ECO:0000256" key="8">
    <source>
        <dbReference type="ARBA" id="ARBA00022643"/>
    </source>
</evidence>
<dbReference type="PANTHER" id="PTHR41523:SF8">
    <property type="entry name" value="ETHYLENE RESPONSE SENSOR PROTEIN"/>
    <property type="match status" value="1"/>
</dbReference>
<dbReference type="InterPro" id="IPR001610">
    <property type="entry name" value="PAC"/>
</dbReference>
<dbReference type="SMART" id="SM00091">
    <property type="entry name" value="PAS"/>
    <property type="match status" value="3"/>
</dbReference>
<dbReference type="EC" id="2.7.13.3" evidence="2"/>
<keyword evidence="5" id="KW-0597">Phosphoprotein</keyword>
<evidence type="ECO:0000256" key="2">
    <source>
        <dbReference type="ARBA" id="ARBA00012438"/>
    </source>
</evidence>
<sequence>MGKLATRRHDIRSLSGSAVDYEDFFENGGIGLHMVDAEGKILHANKAELSLLGYEAEDYIGHYIANFHADQHVIDDILARLKRGETVERYPARMRARDGSIRHVEISSSGQFDGGELVQTRCFTVDVTKLRTAEQEMDQNEARFHQILDALPVAVYTTDAVGKITYYNQAAAELAGREPKIGQDEWCVNFRLFTPDGQELPHDQCPMAITLKENRPVRNVEAIAQRPDGSLFPFLPFPTPLRDEHGNLVGAVNMLLDLTDRRRGEDAVQHLSAIIESSFDAIVSKDLSGVIQSWNKAAERLFGYTPAEAIGRHGNMLIPLEHQDEEPRILERIRSGERIESYETIRQRKNGEQVPVSLTISPVRNATGRIVGASKIARDITAAKESEHRIRMLMREVNHRVKNQYSVILSMIRETNSHSDSPDIFEKQVRERIMALSRSHDLLVTADWRGASISDLLLAQAKPFGREDAITMAGPAITLSPNAVQYLGIAFHELSTNSAKYGVLSGLQGMIAVTWGVAEEQGIKSLKLIWAEQDGPQVKAIAKNGFGSVVLNRVAPQALSGTGELKYGSNDVVWTLEAPMSFVEASLFDDNADNHPAPESAFTKPD</sequence>
<dbReference type="InterPro" id="IPR013767">
    <property type="entry name" value="PAS_fold"/>
</dbReference>
<organism evidence="19 20">
    <name type="scientific">Mesorhizobium caraganae</name>
    <dbReference type="NCBI Taxonomy" id="483206"/>
    <lineage>
        <taxon>Bacteria</taxon>
        <taxon>Pseudomonadati</taxon>
        <taxon>Pseudomonadota</taxon>
        <taxon>Alphaproteobacteria</taxon>
        <taxon>Hyphomicrobiales</taxon>
        <taxon>Phyllobacteriaceae</taxon>
        <taxon>Mesorhizobium</taxon>
    </lineage>
</organism>
<comment type="catalytic activity">
    <reaction evidence="1">
        <text>ATP + protein L-histidine = ADP + protein N-phospho-L-histidine.</text>
        <dbReference type="EC" id="2.7.13.3"/>
    </reaction>
</comment>
<accession>A0ABV1YZY2</accession>
<evidence type="ECO:0000256" key="3">
    <source>
        <dbReference type="ARBA" id="ARBA00021740"/>
    </source>
</evidence>
<evidence type="ECO:0000256" key="14">
    <source>
        <dbReference type="ARBA" id="ARBA00022991"/>
    </source>
</evidence>
<keyword evidence="7" id="KW-0285">Flavoprotein</keyword>
<dbReference type="InterPro" id="IPR035965">
    <property type="entry name" value="PAS-like_dom_sf"/>
</dbReference>